<feature type="domain" description="Metaxin glutathione S-transferase" evidence="1">
    <location>
        <begin position="231"/>
        <end position="299"/>
    </location>
</feature>
<dbReference type="GO" id="GO:0007005">
    <property type="term" value="P:mitochondrion organization"/>
    <property type="evidence" value="ECO:0007669"/>
    <property type="project" value="TreeGrafter"/>
</dbReference>
<evidence type="ECO:0000313" key="4">
    <source>
        <dbReference type="Proteomes" id="UP000799429"/>
    </source>
</evidence>
<evidence type="ECO:0000313" key="3">
    <source>
        <dbReference type="EMBL" id="KAF2838163.1"/>
    </source>
</evidence>
<dbReference type="InterPro" id="IPR050931">
    <property type="entry name" value="Mito_Protein_Transport_Metaxin"/>
</dbReference>
<feature type="domain" description="Thioredoxin-like fold" evidence="2">
    <location>
        <begin position="83"/>
        <end position="179"/>
    </location>
</feature>
<organism evidence="3 4">
    <name type="scientific">Patellaria atrata CBS 101060</name>
    <dbReference type="NCBI Taxonomy" id="1346257"/>
    <lineage>
        <taxon>Eukaryota</taxon>
        <taxon>Fungi</taxon>
        <taxon>Dikarya</taxon>
        <taxon>Ascomycota</taxon>
        <taxon>Pezizomycotina</taxon>
        <taxon>Dothideomycetes</taxon>
        <taxon>Dothideomycetes incertae sedis</taxon>
        <taxon>Patellariales</taxon>
        <taxon>Patellariaceae</taxon>
        <taxon>Patellaria</taxon>
    </lineage>
</organism>
<evidence type="ECO:0000259" key="2">
    <source>
        <dbReference type="Pfam" id="PF17172"/>
    </source>
</evidence>
<comment type="caution">
    <text evidence="3">The sequence shown here is derived from an EMBL/GenBank/DDBJ whole genome shotgun (WGS) entry which is preliminary data.</text>
</comment>
<dbReference type="GO" id="GO:0001401">
    <property type="term" value="C:SAM complex"/>
    <property type="evidence" value="ECO:0007669"/>
    <property type="project" value="TreeGrafter"/>
</dbReference>
<reference evidence="3" key="1">
    <citation type="journal article" date="2020" name="Stud. Mycol.">
        <title>101 Dothideomycetes genomes: a test case for predicting lifestyles and emergence of pathogens.</title>
        <authorList>
            <person name="Haridas S."/>
            <person name="Albert R."/>
            <person name="Binder M."/>
            <person name="Bloem J."/>
            <person name="Labutti K."/>
            <person name="Salamov A."/>
            <person name="Andreopoulos B."/>
            <person name="Baker S."/>
            <person name="Barry K."/>
            <person name="Bills G."/>
            <person name="Bluhm B."/>
            <person name="Cannon C."/>
            <person name="Castanera R."/>
            <person name="Culley D."/>
            <person name="Daum C."/>
            <person name="Ezra D."/>
            <person name="Gonzalez J."/>
            <person name="Henrissat B."/>
            <person name="Kuo A."/>
            <person name="Liang C."/>
            <person name="Lipzen A."/>
            <person name="Lutzoni F."/>
            <person name="Magnuson J."/>
            <person name="Mondo S."/>
            <person name="Nolan M."/>
            <person name="Ohm R."/>
            <person name="Pangilinan J."/>
            <person name="Park H.-J."/>
            <person name="Ramirez L."/>
            <person name="Alfaro M."/>
            <person name="Sun H."/>
            <person name="Tritt A."/>
            <person name="Yoshinaga Y."/>
            <person name="Zwiers L.-H."/>
            <person name="Turgeon B."/>
            <person name="Goodwin S."/>
            <person name="Spatafora J."/>
            <person name="Crous P."/>
            <person name="Grigoriev I."/>
        </authorList>
    </citation>
    <scope>NUCLEOTIDE SEQUENCE</scope>
    <source>
        <strain evidence="3">CBS 101060</strain>
    </source>
</reference>
<sequence length="304" mass="34295">MLNDDNASDGVYQSDSQSASDRAARSSIFSVPSPIKWLFNSVPLITYGANELPLRVPRRNDQNALYIFTTQHGATRGDPSFNPSCLRWQAYLKFCHIEHTTVVSNNHASPSGALPFLLPSVAKGTDRAVPVPSSKLQRWVAQNTANVVDEAYDLRYDAYLSLIDHRIRRAWLYTLYLTSNFHTIVVPLYVDPSSTNPLVRMAIAHELRSAAETELLKHSVVIDAELIYQQAEEALIALESVLGNSEWFFGARAPRLFDAAIFAYTHLLLDEKLGNGWAEVRMSRIVRKHGRLVHHRNAILDMYF</sequence>
<dbReference type="PANTHER" id="PTHR12289">
    <property type="entry name" value="METAXIN RELATED"/>
    <property type="match status" value="1"/>
</dbReference>
<keyword evidence="4" id="KW-1185">Reference proteome</keyword>
<gene>
    <name evidence="3" type="ORF">M501DRAFT_936244</name>
</gene>
<dbReference type="InterPro" id="IPR033468">
    <property type="entry name" value="Metaxin_GST"/>
</dbReference>
<proteinExistence type="predicted"/>
<dbReference type="PANTHER" id="PTHR12289:SF44">
    <property type="entry name" value="OUTER MEMBRANE PROTEIN (SAM35), PUTATIVE (AFU_ORTHOLOGUE AFUA_1G13180)-RELATED"/>
    <property type="match status" value="1"/>
</dbReference>
<dbReference type="Proteomes" id="UP000799429">
    <property type="component" value="Unassembled WGS sequence"/>
</dbReference>
<accession>A0A9P4S8S2</accession>
<dbReference type="InterPro" id="IPR012336">
    <property type="entry name" value="Thioredoxin-like_fold"/>
</dbReference>
<protein>
    <recommendedName>
        <fullName evidence="5">Mitochondrial outer membrane protein</fullName>
    </recommendedName>
</protein>
<name>A0A9P4S8S2_9PEZI</name>
<dbReference type="OrthoDB" id="198787at2759"/>
<evidence type="ECO:0008006" key="5">
    <source>
        <dbReference type="Google" id="ProtNLM"/>
    </source>
</evidence>
<dbReference type="Pfam" id="PF17172">
    <property type="entry name" value="GST_N_4"/>
    <property type="match status" value="1"/>
</dbReference>
<dbReference type="Pfam" id="PF17171">
    <property type="entry name" value="GST_C_6"/>
    <property type="match status" value="1"/>
</dbReference>
<dbReference type="AlphaFoldDB" id="A0A9P4S8S2"/>
<evidence type="ECO:0000259" key="1">
    <source>
        <dbReference type="Pfam" id="PF17171"/>
    </source>
</evidence>
<dbReference type="EMBL" id="MU006097">
    <property type="protein sequence ID" value="KAF2838163.1"/>
    <property type="molecule type" value="Genomic_DNA"/>
</dbReference>